<dbReference type="SUPFAM" id="SSF55124">
    <property type="entry name" value="Nitrite/Sulfite reductase N-terminal domain-like"/>
    <property type="match status" value="2"/>
</dbReference>
<dbReference type="STRING" id="326474.AWB65_04534"/>
<organism evidence="9 10">
    <name type="scientific">Caballeronia humi</name>
    <dbReference type="NCBI Taxonomy" id="326474"/>
    <lineage>
        <taxon>Bacteria</taxon>
        <taxon>Pseudomonadati</taxon>
        <taxon>Pseudomonadota</taxon>
        <taxon>Betaproteobacteria</taxon>
        <taxon>Burkholderiales</taxon>
        <taxon>Burkholderiaceae</taxon>
        <taxon>Caballeronia</taxon>
    </lineage>
</organism>
<name>A0A158ID12_9BURK</name>
<dbReference type="GO" id="GO:0046872">
    <property type="term" value="F:metal ion binding"/>
    <property type="evidence" value="ECO:0007669"/>
    <property type="project" value="UniProtKB-KW"/>
</dbReference>
<feature type="domain" description="Nitrite/sulphite reductase 4Fe-4S" evidence="7">
    <location>
        <begin position="142"/>
        <end position="282"/>
    </location>
</feature>
<sequence length="592" mass="65934">MYQYTEFDKAFVRSRAAQFRDQLVRWQNGKLSEDDFRPLRLQNGWYVQRHAPMLRVAVPYGELSSRQLRVLARIAREYDSPEADVFRAAMDAQGLLGTTRLPTHYAHFTTRTNVQFNWIPLSKAADVMDLLASVDMHGIQTSGNCIRNISCDERAGVAIDEVEDPRPFAELMRQWTTLHPEFAFLPRKFKIAITGASEDRAATGWHDVGLSLRYNDQGELGFKVSVGGGMGRTPMIAPVLREFLPWSQIMNYIEAVVRVYNRYGRRDNKYKARIKILVKAEGQAYIDDVEEEFRQIVEDDGGPHTIAQEELDRVRASFVPPVSHDIGSSQNPAAIDALAREFPRFGKWLQRNVALHKNPSMRIVTLSFKRLHQAPGDASAEQLEIVADLAERYSAGEARVTHTQNIVLPWVRTDNLFALWQAACDAGLASANVQLLTDMISCPGGDFCALANARSIPIAEAITERYQDLDELDDIGEVNLHISGCINSCGHHHSGHIGILGVDKDGREWYQVTLGGSDGTVRSGAPQAGKVIGPSFAASEVPDVIEAILATYRDIRNTTDRRESFIDTVRRVGIDPFKAAANAVRMSVGASA</sequence>
<feature type="domain" description="Nitrite/sulphite reductase 4Fe-4S" evidence="7">
    <location>
        <begin position="439"/>
        <end position="581"/>
    </location>
</feature>
<keyword evidence="1" id="KW-0004">4Fe-4S</keyword>
<evidence type="ECO:0000259" key="8">
    <source>
        <dbReference type="Pfam" id="PF03460"/>
    </source>
</evidence>
<dbReference type="GO" id="GO:0051539">
    <property type="term" value="F:4 iron, 4 sulfur cluster binding"/>
    <property type="evidence" value="ECO:0007669"/>
    <property type="project" value="UniProtKB-KW"/>
</dbReference>
<dbReference type="PANTHER" id="PTHR32439">
    <property type="entry name" value="FERREDOXIN--NITRITE REDUCTASE, CHLOROPLASTIC"/>
    <property type="match status" value="1"/>
</dbReference>
<protein>
    <submittedName>
        <fullName evidence="9">Nitrite/sulfite reductase hemoprotein beta subunit</fullName>
    </submittedName>
</protein>
<dbReference type="PANTHER" id="PTHR32439:SF9">
    <property type="entry name" value="BLR3264 PROTEIN"/>
    <property type="match status" value="1"/>
</dbReference>
<dbReference type="Proteomes" id="UP000054977">
    <property type="component" value="Unassembled WGS sequence"/>
</dbReference>
<dbReference type="InterPro" id="IPR045854">
    <property type="entry name" value="NO2/SO3_Rdtase_4Fe4S_sf"/>
</dbReference>
<dbReference type="InterPro" id="IPR005117">
    <property type="entry name" value="NiRdtase/SiRdtase_haem-b_fer"/>
</dbReference>
<comment type="caution">
    <text evidence="9">The sequence shown here is derived from an EMBL/GenBank/DDBJ whole genome shotgun (WGS) entry which is preliminary data.</text>
</comment>
<dbReference type="AlphaFoldDB" id="A0A158ID12"/>
<dbReference type="InterPro" id="IPR051329">
    <property type="entry name" value="NIR_SIR_4Fe-4S"/>
</dbReference>
<keyword evidence="10" id="KW-1185">Reference proteome</keyword>
<dbReference type="Gene3D" id="3.90.480.10">
    <property type="entry name" value="Sulfite Reductase Hemoprotein,Domain 2"/>
    <property type="match status" value="2"/>
</dbReference>
<dbReference type="Pfam" id="PF01077">
    <property type="entry name" value="NIR_SIR"/>
    <property type="match status" value="2"/>
</dbReference>
<evidence type="ECO:0000259" key="7">
    <source>
        <dbReference type="Pfam" id="PF01077"/>
    </source>
</evidence>
<reference evidence="9" key="1">
    <citation type="submission" date="2016-01" db="EMBL/GenBank/DDBJ databases">
        <authorList>
            <person name="Peeters C."/>
        </authorList>
    </citation>
    <scope>NUCLEOTIDE SEQUENCE [LARGE SCALE GENOMIC DNA]</scope>
    <source>
        <strain evidence="9">LMG 22934</strain>
    </source>
</reference>
<evidence type="ECO:0000313" key="9">
    <source>
        <dbReference type="EMBL" id="SAL53880.1"/>
    </source>
</evidence>
<keyword evidence="3" id="KW-0479">Metal-binding</keyword>
<dbReference type="Pfam" id="PF03460">
    <property type="entry name" value="NIR_SIR_ferr"/>
    <property type="match status" value="2"/>
</dbReference>
<gene>
    <name evidence="9" type="ORF">AWB65_04534</name>
</gene>
<dbReference type="RefSeq" id="WP_087669261.1">
    <property type="nucleotide sequence ID" value="NZ_FCNW02000029.1"/>
</dbReference>
<dbReference type="InterPro" id="IPR036136">
    <property type="entry name" value="Nit/Sulf_reduc_fer-like_dom_sf"/>
</dbReference>
<dbReference type="InterPro" id="IPR006067">
    <property type="entry name" value="NO2/SO3_Rdtase_4Fe4S_dom"/>
</dbReference>
<accession>A0A158ID12</accession>
<evidence type="ECO:0000256" key="6">
    <source>
        <dbReference type="ARBA" id="ARBA00023014"/>
    </source>
</evidence>
<dbReference type="SUPFAM" id="SSF56014">
    <property type="entry name" value="Nitrite and sulphite reductase 4Fe-4S domain-like"/>
    <property type="match status" value="2"/>
</dbReference>
<keyword evidence="5" id="KW-0408">Iron</keyword>
<evidence type="ECO:0000256" key="5">
    <source>
        <dbReference type="ARBA" id="ARBA00023004"/>
    </source>
</evidence>
<evidence type="ECO:0000256" key="3">
    <source>
        <dbReference type="ARBA" id="ARBA00022723"/>
    </source>
</evidence>
<keyword evidence="6" id="KW-0411">Iron-sulfur</keyword>
<dbReference type="Gene3D" id="3.30.413.10">
    <property type="entry name" value="Sulfite Reductase Hemoprotein, domain 1"/>
    <property type="match status" value="2"/>
</dbReference>
<dbReference type="GO" id="GO:0016491">
    <property type="term" value="F:oxidoreductase activity"/>
    <property type="evidence" value="ECO:0007669"/>
    <property type="project" value="UniProtKB-KW"/>
</dbReference>
<dbReference type="OrthoDB" id="3189055at2"/>
<keyword evidence="2" id="KW-0349">Heme</keyword>
<feature type="domain" description="Nitrite/Sulfite reductase ferredoxin-like" evidence="8">
    <location>
        <begin position="371"/>
        <end position="422"/>
    </location>
</feature>
<feature type="domain" description="Nitrite/Sulfite reductase ferredoxin-like" evidence="8">
    <location>
        <begin position="53"/>
        <end position="84"/>
    </location>
</feature>
<dbReference type="GO" id="GO:0020037">
    <property type="term" value="F:heme binding"/>
    <property type="evidence" value="ECO:0007669"/>
    <property type="project" value="InterPro"/>
</dbReference>
<proteinExistence type="predicted"/>
<evidence type="ECO:0000256" key="2">
    <source>
        <dbReference type="ARBA" id="ARBA00022617"/>
    </source>
</evidence>
<evidence type="ECO:0000313" key="10">
    <source>
        <dbReference type="Proteomes" id="UP000054977"/>
    </source>
</evidence>
<keyword evidence="4" id="KW-0560">Oxidoreductase</keyword>
<dbReference type="EMBL" id="FCNW02000029">
    <property type="protein sequence ID" value="SAL53880.1"/>
    <property type="molecule type" value="Genomic_DNA"/>
</dbReference>
<evidence type="ECO:0000256" key="4">
    <source>
        <dbReference type="ARBA" id="ARBA00023002"/>
    </source>
</evidence>
<evidence type="ECO:0000256" key="1">
    <source>
        <dbReference type="ARBA" id="ARBA00022485"/>
    </source>
</evidence>